<dbReference type="WBParaSite" id="SSLN_0000819801-mRNA-1">
    <property type="protein sequence ID" value="SSLN_0000819801-mRNA-1"/>
    <property type="gene ID" value="SSLN_0000819801"/>
</dbReference>
<dbReference type="EMBL" id="UYSU01034363">
    <property type="protein sequence ID" value="VDL94284.1"/>
    <property type="molecule type" value="Genomic_DNA"/>
</dbReference>
<dbReference type="AlphaFoldDB" id="A0A183SUK1"/>
<protein>
    <submittedName>
        <fullName evidence="3">Peptidase A1 domain-containing protein</fullName>
    </submittedName>
</protein>
<name>A0A183SUK1_SCHSO</name>
<proteinExistence type="predicted"/>
<reference evidence="1 2" key="2">
    <citation type="submission" date="2018-11" db="EMBL/GenBank/DDBJ databases">
        <authorList>
            <consortium name="Pathogen Informatics"/>
        </authorList>
    </citation>
    <scope>NUCLEOTIDE SEQUENCE [LARGE SCALE GENOMIC DNA]</scope>
    <source>
        <strain evidence="1 2">NST_G2</strain>
    </source>
</reference>
<sequence>MCQARNTFHDTISDDDDYSVILPFGLRMSAPEGAAGTYLLILPLLREKRLSEGYSGYFITGQFVGEQSRLPLRMDFYKTTCEAHEWQLGRSAYCYRRISRSTGYDQPGSGVFYKKC</sequence>
<evidence type="ECO:0000313" key="1">
    <source>
        <dbReference type="EMBL" id="VDL94284.1"/>
    </source>
</evidence>
<accession>A0A183SUK1</accession>
<organism evidence="3">
    <name type="scientific">Schistocephalus solidus</name>
    <name type="common">Tapeworm</name>
    <dbReference type="NCBI Taxonomy" id="70667"/>
    <lineage>
        <taxon>Eukaryota</taxon>
        <taxon>Metazoa</taxon>
        <taxon>Spiralia</taxon>
        <taxon>Lophotrochozoa</taxon>
        <taxon>Platyhelminthes</taxon>
        <taxon>Cestoda</taxon>
        <taxon>Eucestoda</taxon>
        <taxon>Diphyllobothriidea</taxon>
        <taxon>Diphyllobothriidae</taxon>
        <taxon>Schistocephalus</taxon>
    </lineage>
</organism>
<evidence type="ECO:0000313" key="2">
    <source>
        <dbReference type="Proteomes" id="UP000275846"/>
    </source>
</evidence>
<evidence type="ECO:0000313" key="3">
    <source>
        <dbReference type="WBParaSite" id="SSLN_0000819801-mRNA-1"/>
    </source>
</evidence>
<dbReference type="Proteomes" id="UP000275846">
    <property type="component" value="Unassembled WGS sequence"/>
</dbReference>
<keyword evidence="2" id="KW-1185">Reference proteome</keyword>
<gene>
    <name evidence="1" type="ORF">SSLN_LOCUS7899</name>
</gene>
<reference evidence="3" key="1">
    <citation type="submission" date="2016-06" db="UniProtKB">
        <authorList>
            <consortium name="WormBaseParasite"/>
        </authorList>
    </citation>
    <scope>IDENTIFICATION</scope>
</reference>